<dbReference type="Gene3D" id="1.20.120.450">
    <property type="entry name" value="dinb family like domain"/>
    <property type="match status" value="1"/>
</dbReference>
<keyword evidence="2 3" id="KW-0479">Metal-binding</keyword>
<dbReference type="InterPro" id="IPR007837">
    <property type="entry name" value="DinB"/>
</dbReference>
<gene>
    <name evidence="4" type="ORF">GRB96_14945</name>
</gene>
<organism evidence="4 5">
    <name type="scientific">Halomonas alimentaria</name>
    <dbReference type="NCBI Taxonomy" id="147248"/>
    <lineage>
        <taxon>Bacteria</taxon>
        <taxon>Pseudomonadati</taxon>
        <taxon>Pseudomonadota</taxon>
        <taxon>Gammaproteobacteria</taxon>
        <taxon>Oceanospirillales</taxon>
        <taxon>Halomonadaceae</taxon>
        <taxon>Halomonas</taxon>
    </lineage>
</organism>
<evidence type="ECO:0000313" key="4">
    <source>
        <dbReference type="EMBL" id="NAW35706.1"/>
    </source>
</evidence>
<dbReference type="OrthoDB" id="9807509at2"/>
<accession>A0A7X5AS20</accession>
<dbReference type="GO" id="GO:0046872">
    <property type="term" value="F:metal ion binding"/>
    <property type="evidence" value="ECO:0007669"/>
    <property type="project" value="UniProtKB-KW"/>
</dbReference>
<dbReference type="SUPFAM" id="SSF109854">
    <property type="entry name" value="DinB/YfiT-like putative metalloenzymes"/>
    <property type="match status" value="1"/>
</dbReference>
<dbReference type="EMBL" id="WUTT01000001">
    <property type="protein sequence ID" value="NAW35706.1"/>
    <property type="molecule type" value="Genomic_DNA"/>
</dbReference>
<comment type="caution">
    <text evidence="4">The sequence shown here is derived from an EMBL/GenBank/DDBJ whole genome shotgun (WGS) entry which is preliminary data.</text>
</comment>
<sequence>MSLKQHFELMAEYNRWMNERVYGAAGNLSKSALLEDRRAFFGSILGTLNHIVVGDTIWLKRFAAQPASAEPLREITELAAPKNLNQIIFEDLDELHSHRKWLDEKIIKWISGLTDSDLDFILSYQNTKGVPATKRFSSLIYHFFNHQTHHRGQVTTLLLQSGEDVGVTDLLALIPNQNNV</sequence>
<dbReference type="RefSeq" id="WP_161432859.1">
    <property type="nucleotide sequence ID" value="NZ_WUTT01000001.1"/>
</dbReference>
<evidence type="ECO:0000256" key="2">
    <source>
        <dbReference type="ARBA" id="ARBA00022723"/>
    </source>
</evidence>
<evidence type="ECO:0000313" key="5">
    <source>
        <dbReference type="Proteomes" id="UP000487929"/>
    </source>
</evidence>
<dbReference type="Pfam" id="PF05163">
    <property type="entry name" value="DinB"/>
    <property type="match status" value="1"/>
</dbReference>
<protein>
    <submittedName>
        <fullName evidence="4">Damage-inducible protein DinB</fullName>
    </submittedName>
</protein>
<keyword evidence="5" id="KW-1185">Reference proteome</keyword>
<feature type="binding site" evidence="3">
    <location>
        <position position="146"/>
    </location>
    <ligand>
        <name>a divalent metal cation</name>
        <dbReference type="ChEBI" id="CHEBI:60240"/>
    </ligand>
</feature>
<feature type="binding site" evidence="3">
    <location>
        <position position="150"/>
    </location>
    <ligand>
        <name>a divalent metal cation</name>
        <dbReference type="ChEBI" id="CHEBI:60240"/>
    </ligand>
</feature>
<comment type="similarity">
    <text evidence="1">Belongs to the DinB family.</text>
</comment>
<evidence type="ECO:0000256" key="1">
    <source>
        <dbReference type="ARBA" id="ARBA00008635"/>
    </source>
</evidence>
<dbReference type="InterPro" id="IPR034660">
    <property type="entry name" value="DinB/YfiT-like"/>
</dbReference>
<evidence type="ECO:0000256" key="3">
    <source>
        <dbReference type="PIRSR" id="PIRSR607837-1"/>
    </source>
</evidence>
<reference evidence="4 5" key="1">
    <citation type="submission" date="2019-12" db="EMBL/GenBank/DDBJ databases">
        <title>Draft genome sequencing of Halomonas alimentaria DSM 15356.</title>
        <authorList>
            <person name="Pandiyan K."/>
            <person name="Kushwaha P."/>
            <person name="Gowdham M."/>
            <person name="Chakdar H."/>
            <person name="Singh A."/>
            <person name="Kumar M."/>
            <person name="Saxena A.K."/>
        </authorList>
    </citation>
    <scope>NUCLEOTIDE SEQUENCE [LARGE SCALE GENOMIC DNA]</scope>
    <source>
        <strain evidence="4 5">DSM 15356</strain>
    </source>
</reference>
<feature type="binding site" evidence="3">
    <location>
        <position position="50"/>
    </location>
    <ligand>
        <name>a divalent metal cation</name>
        <dbReference type="ChEBI" id="CHEBI:60240"/>
    </ligand>
</feature>
<dbReference type="PANTHER" id="PTHR37302">
    <property type="entry name" value="SLR1116 PROTEIN"/>
    <property type="match status" value="1"/>
</dbReference>
<dbReference type="PANTHER" id="PTHR37302:SF1">
    <property type="entry name" value="PROTEIN DINB"/>
    <property type="match status" value="1"/>
</dbReference>
<proteinExistence type="inferred from homology"/>
<dbReference type="Proteomes" id="UP000487929">
    <property type="component" value="Unassembled WGS sequence"/>
</dbReference>
<dbReference type="AlphaFoldDB" id="A0A7X5AS20"/>
<name>A0A7X5AS20_9GAMM</name>